<evidence type="ECO:0000259" key="3">
    <source>
        <dbReference type="PROSITE" id="PS50222"/>
    </source>
</evidence>
<dbReference type="OrthoDB" id="437424at2759"/>
<keyword evidence="2" id="KW-1133">Transmembrane helix</keyword>
<feature type="transmembrane region" description="Helical" evidence="2">
    <location>
        <begin position="1790"/>
        <end position="1812"/>
    </location>
</feature>
<dbReference type="SUPFAM" id="SSF57414">
    <property type="entry name" value="Hairpin loop containing domain-like"/>
    <property type="match status" value="1"/>
</dbReference>
<keyword evidence="2" id="KW-0812">Transmembrane</keyword>
<feature type="region of interest" description="Disordered" evidence="1">
    <location>
        <begin position="149"/>
        <end position="175"/>
    </location>
</feature>
<dbReference type="Proteomes" id="UP000654075">
    <property type="component" value="Unassembled WGS sequence"/>
</dbReference>
<feature type="region of interest" description="Disordered" evidence="1">
    <location>
        <begin position="1687"/>
        <end position="1720"/>
    </location>
</feature>
<sequence>MSSLMSPGRSSTSSSRLASSTGMMVLCPGPPPPHHSMMSRYHNLETGLQVNWADLHIVSGVLGTTRGEATTEISSMSAMVLDQRMEAQRTADLKKAEEHSINEWLVNTLGVCGGSLTRTKSSGFFSGGQQAISRSGLETSMWQTNLYARDGPRMKDPTATKSRKEVYGEDRPPGGEPLAANWATAHRDHVKESCSPITAHAQAHARWEYLFGDLAVAYAEPGTGVAAFSGGGLTSARRPSSRSAPKLRFSNSASWAGLKRGELFDVALRAKDQGPAGHLEGSLVSSSTLGPGAPCGGSPESISTSGLGTPGGGSFASATAATISVGTIFASGQTLHLSPPGTSWSSAVTAPVLAVLARSYIVGRYQLPVGVAIRPSMPLAQEADYRIYAVWRLGASQAFAGIHYGRHLTPWVFLFAELTNGRYTPATAALRRAATFDEAWGFYRAGALRHGVRSSLLYFLHQCALFPWLPSVIAPRAEADGSRAQHGSTAAVLIRLDSAVSVFLEEATDTNLWDPVYRRWPFADGLDGFIDPEYVTEDEITMYPEFADRLPPGPTSISPAELGSASEDGLISDASTARGRGRGRGSRGAGGGAVSGNESESSLRARAKTRASPIPLPDQRPARRALRAPSKIDEIAGMLKVRYAQQVNFETRLARNESSSSQAAPVAGMGGGAPSLLGMNFGGAARWVGGVEQIGRRFGRVDEPALPLELGAAFPRWVSAASTSTSRGGGILVLPVTNALRPCLLAGDDVGGGALRVQGAKGMATAIAEASVPIPCCQIHKNGQPMLAKTFRMFAASAQNPTGKLESSVFGRSSYLGGKPKMGVARWGLLGGRPRVRGARWLGKAEAPKLLSLAALPESAWSSDLAQCVRKRRLVSDADPAIASKRPPTDNPKPDKSEAPLWVGLARQMAPDLASLEMLQANFLKVPGRYAALVRCNAMQEIARTPGAANAEQPLAVFFDSQVPMGGAKIMPFMATAVARAFDTRDTLGVLLAATEQAALDGGSWNVAWFLTHLPEPNRARDVAGLRENQKKQNPFDRTDEAADRGKAAKAKALAAAAAAKVKPAPKEAGLEQESVLLPQGNQQPGGRKAIQEVIEYTKQWDVRGKLVLVGVGQIVDSDRHKLMLVWKSEDTDRVVHDHRARKLREEHIQGRSLLSLDHSFSAAEEKYVEVGLKSHPKKRVSGELKLMALQGAVYKALPDVAELRTAGGSHVMQDIEEVGLRVGPRIDLKLDKLWDLTQIRKDLMPSCRIRKSVLFTSADCQIFWFSMCSFGAAWRKDTKLGFARAEFLRPALEKPLAGFHRHVQLTGGLATKASAYPLEFCRQYAVAAAAAWNLEQPVLGETSFDIAERCQVQRFPSSRQLYGLGSRVSIGALAKGRPASPSLNAELELSIPLSVAFDHYPWHLFVPAQLNIPDDASRQVALREPRRSVLTSWWDTAPVGNFTEFDRWVSVPSMRRKHSEWARLAVHLMILQFFCCQRARSIIGAGVICSFQFFSFSSLGWVGFLGVFHFLAASWFDKSFDSSLGFPSEGPRQSAFPLAVRPRRNLIAERGLGSQTLMRRAKLLGRTESQFRRDFSRLITFSELPTSDGVGLTPTSLRGGGATFYCQQGMSIDMIRWRGARRDQLEGVCLARGDEIMISADLDELSKDNSSYAPEVACQMSPHCQVFTYYKNSQACWLQGPGSLRGPDSADAVSGPKDCSQSVEAASGASASAAEGTVPEPHGVHIPASVEVDLSIPSAGEEVMNVAMDTNSSLVMMQNETTMPEASAQLLGSSAVAPESAEQLRNSSIAGYVIGSMCVSGLLLCAVVINFQTRKKSVPKTRAVVLDEEAEDIPLVSQAEEAKVQYLQRAMPMPKLEMPATKAAMPSPTSPYRASPPVAFAPASVRPGPAHAAAPFSVAAPAQMYTAAAGALPKPLVFNVEPVVQASMLNFDSLDSNHDGAITREEFQRALAAQASAARR</sequence>
<keyword evidence="2" id="KW-0472">Membrane</keyword>
<reference evidence="4" key="1">
    <citation type="submission" date="2021-02" db="EMBL/GenBank/DDBJ databases">
        <authorList>
            <person name="Dougan E. K."/>
            <person name="Rhodes N."/>
            <person name="Thang M."/>
            <person name="Chan C."/>
        </authorList>
    </citation>
    <scope>NUCLEOTIDE SEQUENCE</scope>
</reference>
<evidence type="ECO:0000256" key="2">
    <source>
        <dbReference type="SAM" id="Phobius"/>
    </source>
</evidence>
<dbReference type="PROSITE" id="PS50222">
    <property type="entry name" value="EF_HAND_2"/>
    <property type="match status" value="1"/>
</dbReference>
<dbReference type="EMBL" id="CAJNNV010025016">
    <property type="protein sequence ID" value="CAE8611261.1"/>
    <property type="molecule type" value="Genomic_DNA"/>
</dbReference>
<proteinExistence type="predicted"/>
<comment type="caution">
    <text evidence="4">The sequence shown here is derived from an EMBL/GenBank/DDBJ whole genome shotgun (WGS) entry which is preliminary data.</text>
</comment>
<gene>
    <name evidence="4" type="ORF">PGLA1383_LOCUS29064</name>
</gene>
<evidence type="ECO:0000313" key="5">
    <source>
        <dbReference type="Proteomes" id="UP000654075"/>
    </source>
</evidence>
<feature type="region of interest" description="Disordered" evidence="1">
    <location>
        <begin position="879"/>
        <end position="898"/>
    </location>
</feature>
<dbReference type="InterPro" id="IPR018247">
    <property type="entry name" value="EF_Hand_1_Ca_BS"/>
</dbReference>
<feature type="domain" description="EF-hand" evidence="3">
    <location>
        <begin position="1932"/>
        <end position="1958"/>
    </location>
</feature>
<feature type="region of interest" description="Disordered" evidence="1">
    <location>
        <begin position="289"/>
        <end position="309"/>
    </location>
</feature>
<feature type="region of interest" description="Disordered" evidence="1">
    <location>
        <begin position="1024"/>
        <end position="1043"/>
    </location>
</feature>
<dbReference type="PROSITE" id="PS00018">
    <property type="entry name" value="EF_HAND_1"/>
    <property type="match status" value="1"/>
</dbReference>
<organism evidence="4 5">
    <name type="scientific">Polarella glacialis</name>
    <name type="common">Dinoflagellate</name>
    <dbReference type="NCBI Taxonomy" id="89957"/>
    <lineage>
        <taxon>Eukaryota</taxon>
        <taxon>Sar</taxon>
        <taxon>Alveolata</taxon>
        <taxon>Dinophyceae</taxon>
        <taxon>Suessiales</taxon>
        <taxon>Suessiaceae</taxon>
        <taxon>Polarella</taxon>
    </lineage>
</organism>
<protein>
    <recommendedName>
        <fullName evidence="3">EF-hand domain-containing protein</fullName>
    </recommendedName>
</protein>
<feature type="compositionally biased region" description="Low complexity" evidence="1">
    <location>
        <begin position="1705"/>
        <end position="1717"/>
    </location>
</feature>
<dbReference type="GO" id="GO:0005509">
    <property type="term" value="F:calcium ion binding"/>
    <property type="evidence" value="ECO:0007669"/>
    <property type="project" value="InterPro"/>
</dbReference>
<evidence type="ECO:0000313" key="4">
    <source>
        <dbReference type="EMBL" id="CAE8611261.1"/>
    </source>
</evidence>
<accession>A0A813FH74</accession>
<evidence type="ECO:0000256" key="1">
    <source>
        <dbReference type="SAM" id="MobiDB-lite"/>
    </source>
</evidence>
<dbReference type="InterPro" id="IPR002048">
    <property type="entry name" value="EF_hand_dom"/>
</dbReference>
<dbReference type="Gene3D" id="3.50.4.10">
    <property type="entry name" value="Hepatocyte Growth Factor"/>
    <property type="match status" value="1"/>
</dbReference>
<feature type="region of interest" description="Disordered" evidence="1">
    <location>
        <begin position="1"/>
        <end position="23"/>
    </location>
</feature>
<name>A0A813FH74_POLGL</name>
<feature type="region of interest" description="Disordered" evidence="1">
    <location>
        <begin position="548"/>
        <end position="625"/>
    </location>
</feature>
<feature type="compositionally biased region" description="Basic and acidic residues" evidence="1">
    <location>
        <begin position="150"/>
        <end position="173"/>
    </location>
</feature>
<keyword evidence="5" id="KW-1185">Reference proteome</keyword>